<dbReference type="Proteomes" id="UP000414233">
    <property type="component" value="Unassembled WGS sequence"/>
</dbReference>
<proteinExistence type="predicted"/>
<accession>A0A5E4X8J4</accession>
<reference evidence="1 2" key="1">
    <citation type="submission" date="2019-08" db="EMBL/GenBank/DDBJ databases">
        <authorList>
            <person name="Peeters C."/>
        </authorList>
    </citation>
    <scope>NUCLEOTIDE SEQUENCE [LARGE SCALE GENOMIC DNA]</scope>
    <source>
        <strain evidence="1 2">LMG 30175</strain>
    </source>
</reference>
<dbReference type="RefSeq" id="WP_150698454.1">
    <property type="nucleotide sequence ID" value="NZ_CABPRZ010000016.1"/>
</dbReference>
<evidence type="ECO:0000313" key="2">
    <source>
        <dbReference type="Proteomes" id="UP000414233"/>
    </source>
</evidence>
<name>A0A5E4X8J4_9BURK</name>
<organism evidence="1 2">
    <name type="scientific">Pandoraea terrae</name>
    <dbReference type="NCBI Taxonomy" id="1537710"/>
    <lineage>
        <taxon>Bacteria</taxon>
        <taxon>Pseudomonadati</taxon>
        <taxon>Pseudomonadota</taxon>
        <taxon>Betaproteobacteria</taxon>
        <taxon>Burkholderiales</taxon>
        <taxon>Burkholderiaceae</taxon>
        <taxon>Pandoraea</taxon>
    </lineage>
</organism>
<dbReference type="EMBL" id="CABPRZ010000016">
    <property type="protein sequence ID" value="VVE32664.1"/>
    <property type="molecule type" value="Genomic_DNA"/>
</dbReference>
<dbReference type="AlphaFoldDB" id="A0A5E4X8J4"/>
<evidence type="ECO:0000313" key="1">
    <source>
        <dbReference type="EMBL" id="VVE32664.1"/>
    </source>
</evidence>
<sequence length="120" mass="13489">MNGQIKRRDFLRPARLGSMVFALHLSSNVTNAGTERDSGFVELSLPPPAPVPLPMRDPLPWGEAYPHCDPGWRTVEPERKSAVCAWMESESPEVVENTHRAKEVELQCVPWNPDDDQVTL</sequence>
<keyword evidence="2" id="KW-1185">Reference proteome</keyword>
<protein>
    <submittedName>
        <fullName evidence="1">Uncharacterized protein</fullName>
    </submittedName>
</protein>
<gene>
    <name evidence="1" type="ORF">PTE30175_03638</name>
</gene>